<evidence type="ECO:0000313" key="1">
    <source>
        <dbReference type="EMBL" id="KTD14781.1"/>
    </source>
</evidence>
<organism evidence="2 4">
    <name type="scientific">Legionella gratiana</name>
    <dbReference type="NCBI Taxonomy" id="45066"/>
    <lineage>
        <taxon>Bacteria</taxon>
        <taxon>Pseudomonadati</taxon>
        <taxon>Pseudomonadota</taxon>
        <taxon>Gammaproteobacteria</taxon>
        <taxon>Legionellales</taxon>
        <taxon>Legionellaceae</taxon>
        <taxon>Legionella</taxon>
    </lineage>
</organism>
<protein>
    <submittedName>
        <fullName evidence="2">Uncharacterized protein</fullName>
    </submittedName>
</protein>
<name>A0A378J9B2_9GAMM</name>
<reference evidence="2 4" key="2">
    <citation type="submission" date="2018-06" db="EMBL/GenBank/DDBJ databases">
        <authorList>
            <consortium name="Pathogen Informatics"/>
            <person name="Doyle S."/>
        </authorList>
    </citation>
    <scope>NUCLEOTIDE SEQUENCE [LARGE SCALE GENOMIC DNA]</scope>
    <source>
        <strain evidence="2 4">NCTC12388</strain>
    </source>
</reference>
<sequence length="57" mass="6624">MKKIFQWLAGVLDDIVGVGEEKPNKCYMSVYEAQKKYDAGLISIREYNEVLKRKDVI</sequence>
<dbReference type="RefSeq" id="WP_165482857.1">
    <property type="nucleotide sequence ID" value="NZ_CAAAHW010000001.1"/>
</dbReference>
<dbReference type="EMBL" id="UGOB01000001">
    <property type="protein sequence ID" value="STX44195.1"/>
    <property type="molecule type" value="Genomic_DNA"/>
</dbReference>
<dbReference type="Proteomes" id="UP000254476">
    <property type="component" value="Unassembled WGS sequence"/>
</dbReference>
<dbReference type="EMBL" id="LNYE01000005">
    <property type="protein sequence ID" value="KTD14781.1"/>
    <property type="molecule type" value="Genomic_DNA"/>
</dbReference>
<evidence type="ECO:0000313" key="2">
    <source>
        <dbReference type="EMBL" id="STX44195.1"/>
    </source>
</evidence>
<reference evidence="1 3" key="1">
    <citation type="submission" date="2015-11" db="EMBL/GenBank/DDBJ databases">
        <title>Genomic analysis of 38 Legionella species identifies large and diverse effector repertoires.</title>
        <authorList>
            <person name="Burstein D."/>
            <person name="Amaro F."/>
            <person name="Zusman T."/>
            <person name="Lifshitz Z."/>
            <person name="Cohen O."/>
            <person name="Gilbert J.A."/>
            <person name="Pupko T."/>
            <person name="Shuman H.A."/>
            <person name="Segal G."/>
        </authorList>
    </citation>
    <scope>NUCLEOTIDE SEQUENCE [LARGE SCALE GENOMIC DNA]</scope>
    <source>
        <strain evidence="1 3">Lyon 8420412</strain>
    </source>
</reference>
<dbReference type="Proteomes" id="UP000054691">
    <property type="component" value="Unassembled WGS sequence"/>
</dbReference>
<proteinExistence type="predicted"/>
<keyword evidence="3" id="KW-1185">Reference proteome</keyword>
<evidence type="ECO:0000313" key="4">
    <source>
        <dbReference type="Proteomes" id="UP000254476"/>
    </source>
</evidence>
<accession>A0A378J9B2</accession>
<evidence type="ECO:0000313" key="3">
    <source>
        <dbReference type="Proteomes" id="UP000054691"/>
    </source>
</evidence>
<dbReference type="AlphaFoldDB" id="A0A378J9B2"/>
<gene>
    <name evidence="1" type="ORF">Lgra_0484</name>
    <name evidence="2" type="ORF">NCTC12388_01402</name>
</gene>